<protein>
    <recommendedName>
        <fullName evidence="3">Thioredoxin family protein</fullName>
    </recommendedName>
</protein>
<evidence type="ECO:0000313" key="2">
    <source>
        <dbReference type="Proteomes" id="UP000831460"/>
    </source>
</evidence>
<accession>A0ABY4BP38</accession>
<gene>
    <name evidence="1" type="ORF">MTP09_13770</name>
</gene>
<evidence type="ECO:0008006" key="3">
    <source>
        <dbReference type="Google" id="ProtNLM"/>
    </source>
</evidence>
<name>A0ABY4BP38_9FLAO</name>
<evidence type="ECO:0000313" key="1">
    <source>
        <dbReference type="EMBL" id="UOE40953.1"/>
    </source>
</evidence>
<dbReference type="PROSITE" id="PS51257">
    <property type="entry name" value="PROKAR_LIPOPROTEIN"/>
    <property type="match status" value="1"/>
</dbReference>
<keyword evidence="2" id="KW-1185">Reference proteome</keyword>
<reference evidence="1 2" key="1">
    <citation type="submission" date="2022-03" db="EMBL/GenBank/DDBJ databases">
        <title>Chryseobacterium sp. isolated from particulate matters in swine house.</title>
        <authorList>
            <person name="Won M."/>
            <person name="Kim S.-J."/>
            <person name="Kwon S.-W."/>
        </authorList>
    </citation>
    <scope>NUCLEOTIDE SEQUENCE [LARGE SCALE GENOMIC DNA]</scope>
    <source>
        <strain evidence="1 2">SC2-2</strain>
    </source>
</reference>
<dbReference type="RefSeq" id="WP_243549123.1">
    <property type="nucleotide sequence ID" value="NZ_CP094532.1"/>
</dbReference>
<sequence>MKTLLYAFLGFFTVSCISISGSISGLTDDYGSLKDQLKNRIIPATDFAKTDTLHIYKVNANQLKTELNKYPKAMVYVFTNGCKSNYCLPMSAYQDFSEQNNYKLFLVMNGFGMVNETLKQRSEIFTEPLFAIDGNHYGSKIRTNYTTKFENELRGFEQKGKSKYEGNLFFFENGKLVKTTHDLP</sequence>
<dbReference type="EMBL" id="CP094532">
    <property type="protein sequence ID" value="UOE40953.1"/>
    <property type="molecule type" value="Genomic_DNA"/>
</dbReference>
<dbReference type="Proteomes" id="UP000831460">
    <property type="component" value="Chromosome"/>
</dbReference>
<organism evidence="1 2">
    <name type="scientific">Chryseobacterium suipulveris</name>
    <dbReference type="NCBI Taxonomy" id="2929800"/>
    <lineage>
        <taxon>Bacteria</taxon>
        <taxon>Pseudomonadati</taxon>
        <taxon>Bacteroidota</taxon>
        <taxon>Flavobacteriia</taxon>
        <taxon>Flavobacteriales</taxon>
        <taxon>Weeksellaceae</taxon>
        <taxon>Chryseobacterium group</taxon>
        <taxon>Chryseobacterium</taxon>
    </lineage>
</organism>
<proteinExistence type="predicted"/>